<dbReference type="PROSITE" id="PS50297">
    <property type="entry name" value="ANK_REP_REGION"/>
    <property type="match status" value="1"/>
</dbReference>
<name>A0ABD3MWK0_9STRA</name>
<dbReference type="EMBL" id="JALLPJ020001412">
    <property type="protein sequence ID" value="KAL3764850.1"/>
    <property type="molecule type" value="Genomic_DNA"/>
</dbReference>
<evidence type="ECO:0000313" key="3">
    <source>
        <dbReference type="Proteomes" id="UP001530400"/>
    </source>
</evidence>
<dbReference type="AlphaFoldDB" id="A0ABD3MWK0"/>
<dbReference type="InterPro" id="IPR036770">
    <property type="entry name" value="Ankyrin_rpt-contain_sf"/>
</dbReference>
<keyword evidence="3" id="KW-1185">Reference proteome</keyword>
<dbReference type="SUPFAM" id="SSF48403">
    <property type="entry name" value="Ankyrin repeat"/>
    <property type="match status" value="1"/>
</dbReference>
<feature type="repeat" description="ANK" evidence="1">
    <location>
        <begin position="17"/>
        <end position="49"/>
    </location>
</feature>
<protein>
    <submittedName>
        <fullName evidence="2">Uncharacterized protein</fullName>
    </submittedName>
</protein>
<comment type="caution">
    <text evidence="2">The sequence shown here is derived from an EMBL/GenBank/DDBJ whole genome shotgun (WGS) entry which is preliminary data.</text>
</comment>
<dbReference type="Proteomes" id="UP001530400">
    <property type="component" value="Unassembled WGS sequence"/>
</dbReference>
<gene>
    <name evidence="2" type="ORF">ACHAWO_006034</name>
</gene>
<proteinExistence type="predicted"/>
<accession>A0ABD3MWK0</accession>
<reference evidence="2 3" key="1">
    <citation type="submission" date="2024-10" db="EMBL/GenBank/DDBJ databases">
        <title>Updated reference genomes for cyclostephanoid diatoms.</title>
        <authorList>
            <person name="Roberts W.R."/>
            <person name="Alverson A.J."/>
        </authorList>
    </citation>
    <scope>NUCLEOTIDE SEQUENCE [LARGE SCALE GENOMIC DNA]</scope>
    <source>
        <strain evidence="2 3">AJA010-31</strain>
    </source>
</reference>
<sequence>METGALSSFDSAEENLNGNSCLHFAFGYGFADLGEYLIAKGADDSIQNINGLTCWEGLDLDVI</sequence>
<evidence type="ECO:0000313" key="2">
    <source>
        <dbReference type="EMBL" id="KAL3764850.1"/>
    </source>
</evidence>
<dbReference type="InterPro" id="IPR002110">
    <property type="entry name" value="Ankyrin_rpt"/>
</dbReference>
<dbReference type="PROSITE" id="PS50088">
    <property type="entry name" value="ANK_REPEAT"/>
    <property type="match status" value="1"/>
</dbReference>
<organism evidence="2 3">
    <name type="scientific">Cyclotella atomus</name>
    <dbReference type="NCBI Taxonomy" id="382360"/>
    <lineage>
        <taxon>Eukaryota</taxon>
        <taxon>Sar</taxon>
        <taxon>Stramenopiles</taxon>
        <taxon>Ochrophyta</taxon>
        <taxon>Bacillariophyta</taxon>
        <taxon>Coscinodiscophyceae</taxon>
        <taxon>Thalassiosirophycidae</taxon>
        <taxon>Stephanodiscales</taxon>
        <taxon>Stephanodiscaceae</taxon>
        <taxon>Cyclotella</taxon>
    </lineage>
</organism>
<keyword evidence="1" id="KW-0040">ANK repeat</keyword>
<dbReference type="Gene3D" id="1.25.40.20">
    <property type="entry name" value="Ankyrin repeat-containing domain"/>
    <property type="match status" value="1"/>
</dbReference>
<evidence type="ECO:0000256" key="1">
    <source>
        <dbReference type="PROSITE-ProRule" id="PRU00023"/>
    </source>
</evidence>